<feature type="domain" description="NAD-dependent epimerase/dehydratase" evidence="1">
    <location>
        <begin position="5"/>
        <end position="124"/>
    </location>
</feature>
<dbReference type="SUPFAM" id="SSF51735">
    <property type="entry name" value="NAD(P)-binding Rossmann-fold domains"/>
    <property type="match status" value="1"/>
</dbReference>
<dbReference type="PANTHER" id="PTHR48079">
    <property type="entry name" value="PROTEIN YEEZ"/>
    <property type="match status" value="1"/>
</dbReference>
<dbReference type="InterPro" id="IPR036291">
    <property type="entry name" value="NAD(P)-bd_dom_sf"/>
</dbReference>
<dbReference type="PANTHER" id="PTHR48079:SF6">
    <property type="entry name" value="NAD(P)-BINDING DOMAIN-CONTAINING PROTEIN-RELATED"/>
    <property type="match status" value="1"/>
</dbReference>
<evidence type="ECO:0000259" key="1">
    <source>
        <dbReference type="Pfam" id="PF01370"/>
    </source>
</evidence>
<dbReference type="InterPro" id="IPR051783">
    <property type="entry name" value="NAD(P)-dependent_oxidoreduct"/>
</dbReference>
<dbReference type="GO" id="GO:0005737">
    <property type="term" value="C:cytoplasm"/>
    <property type="evidence" value="ECO:0007669"/>
    <property type="project" value="TreeGrafter"/>
</dbReference>
<evidence type="ECO:0000313" key="2">
    <source>
        <dbReference type="EMBL" id="KUK75810.1"/>
    </source>
</evidence>
<dbReference type="Gene3D" id="3.40.50.720">
    <property type="entry name" value="NAD(P)-binding Rossmann-like Domain"/>
    <property type="match status" value="1"/>
</dbReference>
<dbReference type="Proteomes" id="UP000053860">
    <property type="component" value="Unassembled WGS sequence"/>
</dbReference>
<reference evidence="3" key="1">
    <citation type="journal article" date="2015" name="MBio">
        <title>Genome-Resolved Metagenomic Analysis Reveals Roles for Candidate Phyla and Other Microbial Community Members in Biogeochemical Transformations in Oil Reservoirs.</title>
        <authorList>
            <person name="Hu P."/>
            <person name="Tom L."/>
            <person name="Singh A."/>
            <person name="Thomas B.C."/>
            <person name="Baker B.J."/>
            <person name="Piceno Y.M."/>
            <person name="Andersen G.L."/>
            <person name="Banfield J.F."/>
        </authorList>
    </citation>
    <scope>NUCLEOTIDE SEQUENCE [LARGE SCALE GENOMIC DNA]</scope>
</reference>
<evidence type="ECO:0000313" key="3">
    <source>
        <dbReference type="Proteomes" id="UP000053860"/>
    </source>
</evidence>
<feature type="non-terminal residue" evidence="2">
    <location>
        <position position="127"/>
    </location>
</feature>
<comment type="caution">
    <text evidence="2">The sequence shown here is derived from an EMBL/GenBank/DDBJ whole genome shotgun (WGS) entry which is preliminary data.</text>
</comment>
<accession>A0A101HG79</accession>
<organism evidence="2 3">
    <name type="scientific">Proteiniphilum acetatigenes</name>
    <dbReference type="NCBI Taxonomy" id="294710"/>
    <lineage>
        <taxon>Bacteria</taxon>
        <taxon>Pseudomonadati</taxon>
        <taxon>Bacteroidota</taxon>
        <taxon>Bacteroidia</taxon>
        <taxon>Bacteroidales</taxon>
        <taxon>Dysgonomonadaceae</taxon>
        <taxon>Proteiniphilum</taxon>
    </lineage>
</organism>
<dbReference type="EMBL" id="LGGN01000361">
    <property type="protein sequence ID" value="KUK75810.1"/>
    <property type="molecule type" value="Genomic_DNA"/>
</dbReference>
<protein>
    <submittedName>
        <fullName evidence="2">NAD-dependent epimerase/dehydratase</fullName>
    </submittedName>
</protein>
<dbReference type="AlphaFoldDB" id="A0A101HG79"/>
<gene>
    <name evidence="2" type="ORF">XD92_1501</name>
</gene>
<name>A0A101HG79_9BACT</name>
<sequence length="127" mass="14134">MKHTILGAGGSIGNALTHTLLEKGEEVRLVSRSKQPIEGVESVRGDLTSYANTLEGVRQSDIVYLCAGLPYDAKIWKTNWPKIMRNTIDACKEAEAKLIFFDNVYMYGKVADIMTEETPYHPISKKG</sequence>
<dbReference type="GO" id="GO:0004029">
    <property type="term" value="F:aldehyde dehydrogenase (NAD+) activity"/>
    <property type="evidence" value="ECO:0007669"/>
    <property type="project" value="TreeGrafter"/>
</dbReference>
<proteinExistence type="predicted"/>
<dbReference type="InterPro" id="IPR001509">
    <property type="entry name" value="Epimerase_deHydtase"/>
</dbReference>
<dbReference type="Pfam" id="PF01370">
    <property type="entry name" value="Epimerase"/>
    <property type="match status" value="1"/>
</dbReference>